<feature type="domain" description="Tyr recombinase" evidence="5">
    <location>
        <begin position="115"/>
        <end position="353"/>
    </location>
</feature>
<evidence type="ECO:0000256" key="4">
    <source>
        <dbReference type="PROSITE-ProRule" id="PRU01248"/>
    </source>
</evidence>
<dbReference type="EMBL" id="CP003050">
    <property type="protein sequence ID" value="AGB16629.1"/>
    <property type="molecule type" value="Genomic_DNA"/>
</dbReference>
<dbReference type="Gene3D" id="1.10.443.10">
    <property type="entry name" value="Intergrase catalytic core"/>
    <property type="match status" value="1"/>
</dbReference>
<dbReference type="GeneID" id="14376543"/>
<evidence type="ECO:0000256" key="1">
    <source>
        <dbReference type="ARBA" id="ARBA00022908"/>
    </source>
</evidence>
<dbReference type="InterPro" id="IPR004107">
    <property type="entry name" value="Integrase_SAM-like_N"/>
</dbReference>
<dbReference type="InterPro" id="IPR010998">
    <property type="entry name" value="Integrase_recombinase_N"/>
</dbReference>
<dbReference type="RefSeq" id="WP_015301243.1">
    <property type="nucleotide sequence ID" value="NC_019964.1"/>
</dbReference>
<keyword evidence="2 4" id="KW-0238">DNA-binding</keyword>
<dbReference type="InterPro" id="IPR011010">
    <property type="entry name" value="DNA_brk_join_enz"/>
</dbReference>
<dbReference type="CDD" id="cd00397">
    <property type="entry name" value="DNA_BRE_C"/>
    <property type="match status" value="1"/>
</dbReference>
<sequence>MSELEPLSPLEALELWLERLQSTRSEATIESYRYRMQSFVEWCDEEEIDNLNDLTSRDVFRYDSERRSEGLSPATLKTQLGTLKLFLEFCDRLEAVPEGLYEKVEVPTVELAERVNDELVRAERAEQILEDLELYDRASRRHAIFAIAWHCGCRLGGLRALDLEDCFFEPSDLDRLRHQDDIDHEALEEVDLPFLYFRHRPETDTPLKNKKQGERPVALSDDVASLIKSYIQVKRAKRSDGDRRPLFTTEKGDNARVSKSSIRRDIYILTQPCRYGTCPHNRDEENCEALKHGHEARCPSSRSPHPIRTGAITHMRDEGWPPEVVAERVNATPEVIRAHYDHPDPIRRMQSRRSFLNKEADT</sequence>
<evidence type="ECO:0000256" key="2">
    <source>
        <dbReference type="ARBA" id="ARBA00023125"/>
    </source>
</evidence>
<dbReference type="PANTHER" id="PTHR30349">
    <property type="entry name" value="PHAGE INTEGRASE-RELATED"/>
    <property type="match status" value="1"/>
</dbReference>
<dbReference type="Pfam" id="PF02899">
    <property type="entry name" value="Phage_int_SAM_1"/>
    <property type="match status" value="1"/>
</dbReference>
<dbReference type="InterPro" id="IPR050090">
    <property type="entry name" value="Tyrosine_recombinase_XerCD"/>
</dbReference>
<dbReference type="KEGG" id="hru:Halru_2035"/>
<dbReference type="GO" id="GO:0015074">
    <property type="term" value="P:DNA integration"/>
    <property type="evidence" value="ECO:0007669"/>
    <property type="project" value="UniProtKB-KW"/>
</dbReference>
<dbReference type="AlphaFoldDB" id="L0ICY2"/>
<dbReference type="GO" id="GO:0006310">
    <property type="term" value="P:DNA recombination"/>
    <property type="evidence" value="ECO:0007669"/>
    <property type="project" value="UniProtKB-KW"/>
</dbReference>
<feature type="domain" description="Core-binding (CB)" evidence="6">
    <location>
        <begin position="7"/>
        <end position="91"/>
    </location>
</feature>
<dbReference type="HOGENOM" id="CLU_045500_0_0_2"/>
<dbReference type="InterPro" id="IPR013762">
    <property type="entry name" value="Integrase-like_cat_sf"/>
</dbReference>
<dbReference type="PROSITE" id="PS51898">
    <property type="entry name" value="TYR_RECOMBINASE"/>
    <property type="match status" value="1"/>
</dbReference>
<dbReference type="PANTHER" id="PTHR30349:SF41">
    <property type="entry name" value="INTEGRASE_RECOMBINASE PROTEIN MJ0367-RELATED"/>
    <property type="match status" value="1"/>
</dbReference>
<name>L0ICY2_HALRX</name>
<accession>L0ICY2</accession>
<protein>
    <submittedName>
        <fullName evidence="7">Site-specific recombinase XerD</fullName>
    </submittedName>
</protein>
<organism evidence="7 8">
    <name type="scientific">Halovivax ruber (strain DSM 18193 / JCM 13892 / XH-70)</name>
    <dbReference type="NCBI Taxonomy" id="797302"/>
    <lineage>
        <taxon>Archaea</taxon>
        <taxon>Methanobacteriati</taxon>
        <taxon>Methanobacteriota</taxon>
        <taxon>Stenosarchaea group</taxon>
        <taxon>Halobacteria</taxon>
        <taxon>Halobacteriales</taxon>
        <taxon>Natrialbaceae</taxon>
        <taxon>Halovivax</taxon>
    </lineage>
</organism>
<dbReference type="eggNOG" id="arCOG01250">
    <property type="taxonomic scope" value="Archaea"/>
</dbReference>
<keyword evidence="8" id="KW-1185">Reference proteome</keyword>
<evidence type="ECO:0000256" key="3">
    <source>
        <dbReference type="ARBA" id="ARBA00023172"/>
    </source>
</evidence>
<dbReference type="Proteomes" id="UP000010846">
    <property type="component" value="Chromosome"/>
</dbReference>
<dbReference type="Gene3D" id="1.10.150.130">
    <property type="match status" value="1"/>
</dbReference>
<evidence type="ECO:0000259" key="5">
    <source>
        <dbReference type="PROSITE" id="PS51898"/>
    </source>
</evidence>
<reference evidence="7" key="1">
    <citation type="submission" date="2011-09" db="EMBL/GenBank/DDBJ databases">
        <title>Complete sequence of Halovivax ruber XH-70.</title>
        <authorList>
            <consortium name="US DOE Joint Genome Institute"/>
            <person name="Lucas S."/>
            <person name="Han J."/>
            <person name="Lapidus A."/>
            <person name="Cheng J.-F."/>
            <person name="Goodwin L."/>
            <person name="Pitluck S."/>
            <person name="Peters L."/>
            <person name="Mikhailova N."/>
            <person name="Davenport K."/>
            <person name="Detter J.C."/>
            <person name="Han C."/>
            <person name="Tapia R."/>
            <person name="Land M."/>
            <person name="Hauser L."/>
            <person name="Kyrpides N."/>
            <person name="Ivanova N."/>
            <person name="Pagani I."/>
            <person name="Sproer C."/>
            <person name="Anderson I."/>
            <person name="Woyke T."/>
        </authorList>
    </citation>
    <scope>NUCLEOTIDE SEQUENCE</scope>
    <source>
        <strain evidence="7">XH-70</strain>
    </source>
</reference>
<dbReference type="STRING" id="797302.Halru_2035"/>
<evidence type="ECO:0000313" key="7">
    <source>
        <dbReference type="EMBL" id="AGB16629.1"/>
    </source>
</evidence>
<dbReference type="InterPro" id="IPR002104">
    <property type="entry name" value="Integrase_catalytic"/>
</dbReference>
<dbReference type="InterPro" id="IPR044068">
    <property type="entry name" value="CB"/>
</dbReference>
<proteinExistence type="predicted"/>
<evidence type="ECO:0000259" key="6">
    <source>
        <dbReference type="PROSITE" id="PS51900"/>
    </source>
</evidence>
<gene>
    <name evidence="7" type="ordered locus">Halru_2035</name>
</gene>
<dbReference type="SUPFAM" id="SSF56349">
    <property type="entry name" value="DNA breaking-rejoining enzymes"/>
    <property type="match status" value="1"/>
</dbReference>
<keyword evidence="3" id="KW-0233">DNA recombination</keyword>
<dbReference type="GO" id="GO:0003677">
    <property type="term" value="F:DNA binding"/>
    <property type="evidence" value="ECO:0007669"/>
    <property type="project" value="UniProtKB-UniRule"/>
</dbReference>
<dbReference type="OrthoDB" id="198497at2157"/>
<dbReference type="PROSITE" id="PS51900">
    <property type="entry name" value="CB"/>
    <property type="match status" value="1"/>
</dbReference>
<evidence type="ECO:0000313" key="8">
    <source>
        <dbReference type="Proteomes" id="UP000010846"/>
    </source>
</evidence>
<keyword evidence="1" id="KW-0229">DNA integration</keyword>